<dbReference type="AlphaFoldDB" id="A0A0P0RN59"/>
<dbReference type="EMBL" id="CP012748">
    <property type="protein sequence ID" value="ALL70138.1"/>
    <property type="molecule type" value="Genomic_DNA"/>
</dbReference>
<keyword evidence="2 3" id="KW-0802">TPR repeat</keyword>
<keyword evidence="4" id="KW-0614">Plasmid</keyword>
<evidence type="ECO:0000256" key="2">
    <source>
        <dbReference type="ARBA" id="ARBA00022803"/>
    </source>
</evidence>
<keyword evidence="1" id="KW-0677">Repeat</keyword>
<name>A0A0P0RN59_9BURK</name>
<evidence type="ECO:0000256" key="1">
    <source>
        <dbReference type="ARBA" id="ARBA00022737"/>
    </source>
</evidence>
<dbReference type="SUPFAM" id="SSF48452">
    <property type="entry name" value="TPR-like"/>
    <property type="match status" value="1"/>
</dbReference>
<feature type="repeat" description="TPR" evidence="3">
    <location>
        <begin position="203"/>
        <end position="236"/>
    </location>
</feature>
<organism evidence="4 5">
    <name type="scientific">Paraburkholderia caribensis MBA4</name>
    <dbReference type="NCBI Taxonomy" id="1323664"/>
    <lineage>
        <taxon>Bacteria</taxon>
        <taxon>Pseudomonadati</taxon>
        <taxon>Pseudomonadota</taxon>
        <taxon>Betaproteobacteria</taxon>
        <taxon>Burkholderiales</taxon>
        <taxon>Burkholderiaceae</taxon>
        <taxon>Paraburkholderia</taxon>
    </lineage>
</organism>
<feature type="repeat" description="TPR" evidence="3">
    <location>
        <begin position="407"/>
        <end position="440"/>
    </location>
</feature>
<dbReference type="KEGG" id="bcai:K788_0001510"/>
<feature type="repeat" description="TPR" evidence="3">
    <location>
        <begin position="339"/>
        <end position="372"/>
    </location>
</feature>
<feature type="repeat" description="TPR" evidence="3">
    <location>
        <begin position="169"/>
        <end position="202"/>
    </location>
</feature>
<feature type="repeat" description="TPR" evidence="3">
    <location>
        <begin position="441"/>
        <end position="474"/>
    </location>
</feature>
<sequence length="639" mass="72034">MLAGIECSSEPAGNRSRSPYCGRWALFDPKQPFRLSESGRSTQQGLWRSSSNSSIRSFWPISEVDRFDGVRMSIARRCLSALAAFLAFNVAYAMSSENAASPDFPHSASAFEPAVSIGSRDNNALAPNANGTHERAQRYFRQALKDLRAGRFADAVRGYDAVLSIEPNRFALVDRGIAKQQLADYDAAIDDYSRAIGIDPDDAIALMNRGYARLHKEQFELAIADFTRSVQLNPRLSVTYTGRAFAYRNTKQYVAALADYDSAEATEPLPPNDQVERGIVLAELHRFSEAIERYNTVLTQNPNNYRALIYRAFAFEKQNQVDLAIRDYTTALVVSSDRELTHRMRGIAFDKAGRYDEAIADFSEAIRMTPQSARPYVLRARTYRHARQYAQAFEDLATAQRLDPVNLDVYWDRAELWEQAGNFAEAIDDYTRIIRIHPLEVDAWMFRADNLTIVGRYDDALSDFDTAQRLDPTSPYLLLGKARFFFYRGRWAESKADLEVWLRRLRAGEFEADGSQQYYAVIWRHLAAMKARLDDQTDFANDAAVLDHAKWPWPIIAFYSGKLSAPQLLASADGAAEGDRKRRLCEANTYLGEANLSRGDNEAATKAFESAVNNCPPGDIEKALATYELKQRHASAPRP</sequence>
<proteinExistence type="predicted"/>
<gene>
    <name evidence="4" type="ORF">K788_0001510</name>
</gene>
<feature type="repeat" description="TPR" evidence="3">
    <location>
        <begin position="271"/>
        <end position="304"/>
    </location>
</feature>
<dbReference type="PROSITE" id="PS50005">
    <property type="entry name" value="TPR"/>
    <property type="match status" value="7"/>
</dbReference>
<protein>
    <submittedName>
        <fullName evidence="4">TPR repeat</fullName>
    </submittedName>
</protein>
<reference evidence="4 5" key="1">
    <citation type="journal article" date="2014" name="Genome Announc.">
        <title>Draft Genome Sequence of the Haloacid-Degrading Burkholderia caribensis Strain MBA4.</title>
        <authorList>
            <person name="Pan Y."/>
            <person name="Kong K.F."/>
            <person name="Tsang J.S."/>
        </authorList>
    </citation>
    <scope>NUCLEOTIDE SEQUENCE [LARGE SCALE GENOMIC DNA]</scope>
    <source>
        <strain evidence="4 5">MBA4</strain>
        <plasmid evidence="5">Plasmid</plasmid>
    </source>
</reference>
<dbReference type="PANTHER" id="PTHR44858">
    <property type="entry name" value="TETRATRICOPEPTIDE REPEAT PROTEIN 6"/>
    <property type="match status" value="1"/>
</dbReference>
<dbReference type="InterPro" id="IPR019734">
    <property type="entry name" value="TPR_rpt"/>
</dbReference>
<dbReference type="Proteomes" id="UP000019146">
    <property type="component" value="Plasmid unnamed"/>
</dbReference>
<evidence type="ECO:0000313" key="4">
    <source>
        <dbReference type="EMBL" id="ALL70138.1"/>
    </source>
</evidence>
<dbReference type="InterPro" id="IPR011990">
    <property type="entry name" value="TPR-like_helical_dom_sf"/>
</dbReference>
<dbReference type="SMART" id="SM00028">
    <property type="entry name" value="TPR"/>
    <property type="match status" value="11"/>
</dbReference>
<dbReference type="InterPro" id="IPR050498">
    <property type="entry name" value="Ycf3"/>
</dbReference>
<geneLocation type="plasmid" evidence="5"/>
<feature type="repeat" description="TPR" evidence="3">
    <location>
        <begin position="373"/>
        <end position="406"/>
    </location>
</feature>
<dbReference type="Gene3D" id="1.25.40.10">
    <property type="entry name" value="Tetratricopeptide repeat domain"/>
    <property type="match status" value="4"/>
</dbReference>
<dbReference type="PANTHER" id="PTHR44858:SF1">
    <property type="entry name" value="UDP-N-ACETYLGLUCOSAMINE--PEPTIDE N-ACETYLGLUCOSAMINYLTRANSFERASE SPINDLY-RELATED"/>
    <property type="match status" value="1"/>
</dbReference>
<dbReference type="Pfam" id="PF13432">
    <property type="entry name" value="TPR_16"/>
    <property type="match status" value="4"/>
</dbReference>
<evidence type="ECO:0000256" key="3">
    <source>
        <dbReference type="PROSITE-ProRule" id="PRU00339"/>
    </source>
</evidence>
<accession>A0A0P0RN59</accession>
<evidence type="ECO:0000313" key="5">
    <source>
        <dbReference type="Proteomes" id="UP000019146"/>
    </source>
</evidence>